<evidence type="ECO:0000256" key="8">
    <source>
        <dbReference type="ARBA" id="ARBA00048799"/>
    </source>
</evidence>
<dbReference type="SUPFAM" id="SSF55729">
    <property type="entry name" value="Acyl-CoA N-acyltransferases (Nat)"/>
    <property type="match status" value="1"/>
</dbReference>
<evidence type="ECO:0000256" key="11">
    <source>
        <dbReference type="ARBA" id="ARBA00049454"/>
    </source>
</evidence>
<evidence type="ECO:0000256" key="6">
    <source>
        <dbReference type="ARBA" id="ARBA00048490"/>
    </source>
</evidence>
<accession>A0AA35SVH5</accession>
<evidence type="ECO:0000256" key="9">
    <source>
        <dbReference type="ARBA" id="ARBA00049002"/>
    </source>
</evidence>
<dbReference type="AlphaFoldDB" id="A0AA35SVH5"/>
<dbReference type="EMBL" id="CASHTH010002901">
    <property type="protein sequence ID" value="CAI8036845.1"/>
    <property type="molecule type" value="Genomic_DNA"/>
</dbReference>
<comment type="catalytic activity">
    <reaction evidence="6">
        <text>N-terminal L-methionyl-L-phenylalanyl-[protein] + acetyl-CoA = N-terminal N(alpha)-acetyl-L-methionyl-L-phenylalanyl-[protein] + CoA + H(+)</text>
        <dbReference type="Rhea" id="RHEA:50528"/>
        <dbReference type="Rhea" id="RHEA-COMP:12715"/>
        <dbReference type="Rhea" id="RHEA-COMP:12716"/>
        <dbReference type="ChEBI" id="CHEBI:15378"/>
        <dbReference type="ChEBI" id="CHEBI:57287"/>
        <dbReference type="ChEBI" id="CHEBI:57288"/>
        <dbReference type="ChEBI" id="CHEBI:133382"/>
        <dbReference type="ChEBI" id="CHEBI:133383"/>
        <dbReference type="EC" id="2.3.1.258"/>
    </reaction>
</comment>
<dbReference type="Pfam" id="PF00583">
    <property type="entry name" value="Acetyltransf_1"/>
    <property type="match status" value="1"/>
</dbReference>
<evidence type="ECO:0000256" key="10">
    <source>
        <dbReference type="ARBA" id="ARBA00049103"/>
    </source>
</evidence>
<dbReference type="InterPro" id="IPR006464">
    <property type="entry name" value="AcTrfase_RimI/Ard1"/>
</dbReference>
<dbReference type="Gene3D" id="3.40.630.30">
    <property type="match status" value="1"/>
</dbReference>
<evidence type="ECO:0000256" key="7">
    <source>
        <dbReference type="ARBA" id="ARBA00048618"/>
    </source>
</evidence>
<sequence length="217" mass="24873">MEVAIRRMRSEDIPQVIEIEQEAFSPGWIGTPFRRELNSRYCRFLVAYLLNEPEETPLDDHIPADEQPADASLWARMAQGVKAVFGARDELAVDTLAGYVGVWLQGDQAHITEIAVRESLRGQGIGELLIIGTVRVAFEQGMDEVTLEARVSNFVARRLYDKYGFNEAGIRKNYYADNREDAVIMTTDHIHTRSYRDKFDDLQTRFLERYGDINIEP</sequence>
<evidence type="ECO:0000256" key="3">
    <source>
        <dbReference type="ARBA" id="ARBA00039121"/>
    </source>
</evidence>
<dbReference type="PROSITE" id="PS51186">
    <property type="entry name" value="GNAT"/>
    <property type="match status" value="1"/>
</dbReference>
<evidence type="ECO:0000256" key="4">
    <source>
        <dbReference type="ARBA" id="ARBA00048251"/>
    </source>
</evidence>
<comment type="caution">
    <text evidence="13">The sequence shown here is derived from an EMBL/GenBank/DDBJ whole genome shotgun (WGS) entry which is preliminary data.</text>
</comment>
<evidence type="ECO:0000313" key="13">
    <source>
        <dbReference type="EMBL" id="CAI8036845.1"/>
    </source>
</evidence>
<dbReference type="EC" id="2.3.1.258" evidence="3"/>
<dbReference type="InterPro" id="IPR016181">
    <property type="entry name" value="Acyl_CoA_acyltransferase"/>
</dbReference>
<dbReference type="Proteomes" id="UP001174909">
    <property type="component" value="Unassembled WGS sequence"/>
</dbReference>
<evidence type="ECO:0000313" key="14">
    <source>
        <dbReference type="Proteomes" id="UP001174909"/>
    </source>
</evidence>
<dbReference type="InterPro" id="IPR051556">
    <property type="entry name" value="N-term/lysine_N-AcTrnsfr"/>
</dbReference>
<gene>
    <name evidence="13" type="ORF">GBAR_LOCUS20639</name>
</gene>
<comment type="catalytic activity">
    <reaction evidence="8">
        <text>N-terminal L-methionyl-L-valyl-[protein] + acetyl-CoA = N-terminal N(alpha)-acetyl-L-methionyl-L-valyl-[protein] + CoA + H(+)</text>
        <dbReference type="Rhea" id="RHEA:50572"/>
        <dbReference type="Rhea" id="RHEA-COMP:12730"/>
        <dbReference type="Rhea" id="RHEA-COMP:12731"/>
        <dbReference type="ChEBI" id="CHEBI:15378"/>
        <dbReference type="ChEBI" id="CHEBI:57287"/>
        <dbReference type="ChEBI" id="CHEBI:57288"/>
        <dbReference type="ChEBI" id="CHEBI:133402"/>
        <dbReference type="ChEBI" id="CHEBI:133403"/>
        <dbReference type="EC" id="2.3.1.258"/>
    </reaction>
</comment>
<evidence type="ECO:0000256" key="5">
    <source>
        <dbReference type="ARBA" id="ARBA00048335"/>
    </source>
</evidence>
<feature type="domain" description="N-acetyltransferase" evidence="12">
    <location>
        <begin position="3"/>
        <end position="190"/>
    </location>
</feature>
<comment type="catalytic activity">
    <reaction evidence="10">
        <text>N-terminal L-methionyl-L-leucyl-[protein] + acetyl-CoA = N-terminal N(alpha)-acetyl-L-methionyl-L-leucyl-[protein] + CoA + H(+)</text>
        <dbReference type="Rhea" id="RHEA:50520"/>
        <dbReference type="Rhea" id="RHEA-COMP:12711"/>
        <dbReference type="Rhea" id="RHEA-COMP:12712"/>
        <dbReference type="ChEBI" id="CHEBI:15378"/>
        <dbReference type="ChEBI" id="CHEBI:57287"/>
        <dbReference type="ChEBI" id="CHEBI:57288"/>
        <dbReference type="ChEBI" id="CHEBI:133377"/>
        <dbReference type="ChEBI" id="CHEBI:133378"/>
        <dbReference type="EC" id="2.3.1.258"/>
    </reaction>
</comment>
<evidence type="ECO:0000256" key="1">
    <source>
        <dbReference type="ARBA" id="ARBA00022679"/>
    </source>
</evidence>
<protein>
    <recommendedName>
        <fullName evidence="3">N-terminal methionine N(alpha)-acetyltransferase NatE</fullName>
        <ecNumber evidence="3">2.3.1.258</ecNumber>
    </recommendedName>
</protein>
<comment type="catalytic activity">
    <reaction evidence="5">
        <text>N-terminal L-methionyl-L-tyrosyl-[protein] + acetyl-CoA = N-terminal N(alpha)-acetyl-L-methionyl-L-tyrosyl-[protein] + CoA + H(+)</text>
        <dbReference type="Rhea" id="RHEA:50532"/>
        <dbReference type="Rhea" id="RHEA-COMP:12717"/>
        <dbReference type="Rhea" id="RHEA-COMP:12718"/>
        <dbReference type="ChEBI" id="CHEBI:15378"/>
        <dbReference type="ChEBI" id="CHEBI:57287"/>
        <dbReference type="ChEBI" id="CHEBI:57288"/>
        <dbReference type="ChEBI" id="CHEBI:133384"/>
        <dbReference type="ChEBI" id="CHEBI:133385"/>
        <dbReference type="EC" id="2.3.1.258"/>
    </reaction>
</comment>
<comment type="catalytic activity">
    <reaction evidence="7">
        <text>N-terminal L-methionyl-L-lysyl-[protein] + acetyl-CoA = N-terminal N(alpha)-acetyl-L-methionyl-L-lysyl-[protein] + CoA + H(+)</text>
        <dbReference type="Rhea" id="RHEA:50580"/>
        <dbReference type="Rhea" id="RHEA-COMP:12734"/>
        <dbReference type="Rhea" id="RHEA-COMP:12735"/>
        <dbReference type="ChEBI" id="CHEBI:15378"/>
        <dbReference type="ChEBI" id="CHEBI:57287"/>
        <dbReference type="ChEBI" id="CHEBI:57288"/>
        <dbReference type="ChEBI" id="CHEBI:133406"/>
        <dbReference type="ChEBI" id="CHEBI:133407"/>
        <dbReference type="EC" id="2.3.1.258"/>
    </reaction>
</comment>
<dbReference type="PANTHER" id="PTHR42919">
    <property type="entry name" value="N-ALPHA-ACETYLTRANSFERASE"/>
    <property type="match status" value="1"/>
</dbReference>
<dbReference type="CDD" id="cd04301">
    <property type="entry name" value="NAT_SF"/>
    <property type="match status" value="1"/>
</dbReference>
<proteinExistence type="predicted"/>
<dbReference type="GO" id="GO:0120518">
    <property type="term" value="F:protein N-terminal-methionine acetyltransferase activity"/>
    <property type="evidence" value="ECO:0007669"/>
    <property type="project" value="UniProtKB-EC"/>
</dbReference>
<keyword evidence="1" id="KW-0808">Transferase</keyword>
<dbReference type="PANTHER" id="PTHR42919:SF8">
    <property type="entry name" value="N-ALPHA-ACETYLTRANSFERASE 50"/>
    <property type="match status" value="1"/>
</dbReference>
<evidence type="ECO:0000256" key="2">
    <source>
        <dbReference type="ARBA" id="ARBA00023315"/>
    </source>
</evidence>
<keyword evidence="2" id="KW-0012">Acyltransferase</keyword>
<keyword evidence="14" id="KW-1185">Reference proteome</keyword>
<comment type="catalytic activity">
    <reaction evidence="4">
        <text>N-terminal L-methionyl-L-seryl-[protein] + acetyl-CoA = N-terminal N(alpha)-acetyl-L-methionyl-L-seryl-[protein] + CoA + H(+)</text>
        <dbReference type="Rhea" id="RHEA:50568"/>
        <dbReference type="Rhea" id="RHEA-COMP:12728"/>
        <dbReference type="Rhea" id="RHEA-COMP:12729"/>
        <dbReference type="ChEBI" id="CHEBI:15378"/>
        <dbReference type="ChEBI" id="CHEBI:57287"/>
        <dbReference type="ChEBI" id="CHEBI:57288"/>
        <dbReference type="ChEBI" id="CHEBI:133400"/>
        <dbReference type="ChEBI" id="CHEBI:133401"/>
        <dbReference type="EC" id="2.3.1.258"/>
    </reaction>
</comment>
<dbReference type="InterPro" id="IPR000182">
    <property type="entry name" value="GNAT_dom"/>
</dbReference>
<comment type="catalytic activity">
    <reaction evidence="11">
        <text>N-terminal L-methionyl-L-threonyl-[protein] + acetyl-CoA = N-terminal N(alpha)-acetyl-L-methionyl-L-threonyl-[protein] + CoA + H(+)</text>
        <dbReference type="Rhea" id="RHEA:50576"/>
        <dbReference type="Rhea" id="RHEA-COMP:12732"/>
        <dbReference type="Rhea" id="RHEA-COMP:12733"/>
        <dbReference type="ChEBI" id="CHEBI:15378"/>
        <dbReference type="ChEBI" id="CHEBI:57287"/>
        <dbReference type="ChEBI" id="CHEBI:57288"/>
        <dbReference type="ChEBI" id="CHEBI:133404"/>
        <dbReference type="ChEBI" id="CHEBI:133405"/>
        <dbReference type="EC" id="2.3.1.258"/>
    </reaction>
</comment>
<dbReference type="NCBIfam" id="TIGR01575">
    <property type="entry name" value="rimI"/>
    <property type="match status" value="1"/>
</dbReference>
<reference evidence="13" key="1">
    <citation type="submission" date="2023-03" db="EMBL/GenBank/DDBJ databases">
        <authorList>
            <person name="Steffen K."/>
            <person name="Cardenas P."/>
        </authorList>
    </citation>
    <scope>NUCLEOTIDE SEQUENCE</scope>
</reference>
<name>A0AA35SVH5_GEOBA</name>
<evidence type="ECO:0000259" key="12">
    <source>
        <dbReference type="PROSITE" id="PS51186"/>
    </source>
</evidence>
<comment type="catalytic activity">
    <reaction evidence="9">
        <text>N-terminal L-methionyl-L-alanyl-[protein] + acetyl-CoA = N-terminal N(alpha)-acetyl-L-methionyl-L-alanyl-[protein] + CoA + H(+)</text>
        <dbReference type="Rhea" id="RHEA:50564"/>
        <dbReference type="Rhea" id="RHEA-COMP:12726"/>
        <dbReference type="Rhea" id="RHEA-COMP:12727"/>
        <dbReference type="ChEBI" id="CHEBI:15378"/>
        <dbReference type="ChEBI" id="CHEBI:57287"/>
        <dbReference type="ChEBI" id="CHEBI:57288"/>
        <dbReference type="ChEBI" id="CHEBI:133398"/>
        <dbReference type="ChEBI" id="CHEBI:133399"/>
        <dbReference type="EC" id="2.3.1.258"/>
    </reaction>
</comment>
<organism evidence="13 14">
    <name type="scientific">Geodia barretti</name>
    <name type="common">Barrett's horny sponge</name>
    <dbReference type="NCBI Taxonomy" id="519541"/>
    <lineage>
        <taxon>Eukaryota</taxon>
        <taxon>Metazoa</taxon>
        <taxon>Porifera</taxon>
        <taxon>Demospongiae</taxon>
        <taxon>Heteroscleromorpha</taxon>
        <taxon>Tetractinellida</taxon>
        <taxon>Astrophorina</taxon>
        <taxon>Geodiidae</taxon>
        <taxon>Geodia</taxon>
    </lineage>
</organism>